<sequence>MNKHKRVPSAIPHIKKEFLEDEPGRFLISQGVGKEQSSSSMNSSSSYEAVQHNFVVPFDEFKQKTLEFLKNQNSKPPLKPTPGNPSLNSSSSENSSFHNPKQPATLYPLGEKSCEDSSDSQKHFRTKSCLNPRGELSAAMKDIQEYQTAHQKKLEFIRKDVKQQLLQMVMQQNPSDIDTDRMPDLRESVESTETLSGPGSSVNQIDEMSWVKLDNSIEHSGIDKRVSSILKKIDSC</sequence>
<evidence type="ECO:0000313" key="3">
    <source>
        <dbReference type="Proteomes" id="UP001162131"/>
    </source>
</evidence>
<comment type="caution">
    <text evidence="2">The sequence shown here is derived from an EMBL/GenBank/DDBJ whole genome shotgun (WGS) entry which is preliminary data.</text>
</comment>
<dbReference type="AlphaFoldDB" id="A0AAU9K2T4"/>
<name>A0AAU9K2T4_9CILI</name>
<dbReference type="Proteomes" id="UP001162131">
    <property type="component" value="Unassembled WGS sequence"/>
</dbReference>
<gene>
    <name evidence="2" type="ORF">BSTOLATCC_MIC55649</name>
</gene>
<dbReference type="EMBL" id="CAJZBQ010000054">
    <property type="protein sequence ID" value="CAG9332197.1"/>
    <property type="molecule type" value="Genomic_DNA"/>
</dbReference>
<reference evidence="2" key="1">
    <citation type="submission" date="2021-09" db="EMBL/GenBank/DDBJ databases">
        <authorList>
            <consortium name="AG Swart"/>
            <person name="Singh M."/>
            <person name="Singh A."/>
            <person name="Seah K."/>
            <person name="Emmerich C."/>
        </authorList>
    </citation>
    <scope>NUCLEOTIDE SEQUENCE</scope>
    <source>
        <strain evidence="2">ATCC30299</strain>
    </source>
</reference>
<protein>
    <submittedName>
        <fullName evidence="2">Uncharacterized protein</fullName>
    </submittedName>
</protein>
<evidence type="ECO:0000313" key="2">
    <source>
        <dbReference type="EMBL" id="CAG9332197.1"/>
    </source>
</evidence>
<proteinExistence type="predicted"/>
<evidence type="ECO:0000256" key="1">
    <source>
        <dbReference type="SAM" id="MobiDB-lite"/>
    </source>
</evidence>
<organism evidence="2 3">
    <name type="scientific">Blepharisma stoltei</name>
    <dbReference type="NCBI Taxonomy" id="1481888"/>
    <lineage>
        <taxon>Eukaryota</taxon>
        <taxon>Sar</taxon>
        <taxon>Alveolata</taxon>
        <taxon>Ciliophora</taxon>
        <taxon>Postciliodesmatophora</taxon>
        <taxon>Heterotrichea</taxon>
        <taxon>Heterotrichida</taxon>
        <taxon>Blepharismidae</taxon>
        <taxon>Blepharisma</taxon>
    </lineage>
</organism>
<feature type="region of interest" description="Disordered" evidence="1">
    <location>
        <begin position="67"/>
        <end position="126"/>
    </location>
</feature>
<keyword evidence="3" id="KW-1185">Reference proteome</keyword>
<feature type="compositionally biased region" description="Low complexity" evidence="1">
    <location>
        <begin position="84"/>
        <end position="100"/>
    </location>
</feature>
<feature type="compositionally biased region" description="Basic and acidic residues" evidence="1">
    <location>
        <begin position="112"/>
        <end position="122"/>
    </location>
</feature>
<accession>A0AAU9K2T4</accession>